<evidence type="ECO:0000256" key="7">
    <source>
        <dbReference type="SAM" id="MobiDB-lite"/>
    </source>
</evidence>
<name>A0AB34FHC7_9HYPO</name>
<organism evidence="9 10">
    <name type="scientific">Purpureocillium lavendulum</name>
    <dbReference type="NCBI Taxonomy" id="1247861"/>
    <lineage>
        <taxon>Eukaryota</taxon>
        <taxon>Fungi</taxon>
        <taxon>Dikarya</taxon>
        <taxon>Ascomycota</taxon>
        <taxon>Pezizomycotina</taxon>
        <taxon>Sordariomycetes</taxon>
        <taxon>Hypocreomycetidae</taxon>
        <taxon>Hypocreales</taxon>
        <taxon>Ophiocordycipitaceae</taxon>
        <taxon>Purpureocillium</taxon>
    </lineage>
</organism>
<keyword evidence="10" id="KW-1185">Reference proteome</keyword>
<dbReference type="Pfam" id="PF04082">
    <property type="entry name" value="Fungal_trans"/>
    <property type="match status" value="1"/>
</dbReference>
<dbReference type="Proteomes" id="UP001163105">
    <property type="component" value="Unassembled WGS sequence"/>
</dbReference>
<dbReference type="CDD" id="cd12148">
    <property type="entry name" value="fungal_TF_MHR"/>
    <property type="match status" value="1"/>
</dbReference>
<dbReference type="InterPro" id="IPR051615">
    <property type="entry name" value="Transcr_Regulatory_Elem"/>
</dbReference>
<dbReference type="EMBL" id="JAQHRD010000008">
    <property type="protein sequence ID" value="KAJ6438335.1"/>
    <property type="molecule type" value="Genomic_DNA"/>
</dbReference>
<dbReference type="PANTHER" id="PTHR31313:SF4">
    <property type="entry name" value="CONIDIAL DEVELOPMENT PROTEIN FLUFFY"/>
    <property type="match status" value="1"/>
</dbReference>
<dbReference type="AlphaFoldDB" id="A0AB34FHC7"/>
<sequence length="840" mass="92943">MNSLLEQAQQAAGVRAYTGHPSDSNDAFFVGKVTLASGGWDQITKIQQQCGEKIGYSSMRLKSEKPTRVFKSVAGSGGQAQQLVPVKDYSGLDFAISLWLNEAAGTPVLFDCLVDLGYAPTYQPLGEEGVQCVYQAPVRQSKDHLRNEIETLRQKQQSTNAVLAGLKQPHTWAEVLARVQADQPVEHIAAWVRGQTDPSHPAPSAPAGTEHAGHFTPDGDAGWQCASPSDMSEPSAAPFSMDDASINGLPLAFGARSSVNLFDAWNKPPKFSTNTQTQWAASISRNETLRQTPMLPEPAGSRLASWAEETRADHITDSSQEHRGLHQAISSLDDPWMKQGTSTWTCVTSDMDLVQHLLALYFSWEYPTFASLSKEHFLLDFNYGRQKYCSPLLVNALLSLGCRFSRLSSSKADPPDPYSSGQHFFDETLRLLRQETDYHSLTTIQALGIMSIREASCGRVAESVSFAEQSMRLAVEMGLHRIDESGEQDGDDDEFAVRSATFWGAFSLDQFLRKPHKPPVIAEIEATLWIPYTDSGAPLQQCTEQPSNVRSIFKCFCELSDVVHEALYLLYSPGEPLAASSISSIYAKYLQWYEELPEVLRLGRNFTPSVLFAHYSMFYHFAVLLLFRPIIHLRLIDSQVCPRDVCLQAAHALHALLRAYAQLYTLKWTPAFLPHFVLTSSVTHLAIGVMMAEADSAGGGASIDAQFTEAVKEGMDGLAEMAPCHHFAEQALNILRYLVQEWNLEVDVGAGPVLEPEDYDKFVRPYASTLNFFRSSTIASDIISDPGMERFATDGEMSRQVGKAKEMMENLLLRPIPLQGPSVLLKGKGKEMDKEGFAKF</sequence>
<protein>
    <submittedName>
        <fullName evidence="9">Amino-acid permease inda1</fullName>
    </submittedName>
</protein>
<reference evidence="9" key="1">
    <citation type="submission" date="2023-01" db="EMBL/GenBank/DDBJ databases">
        <title>The growth and conidiation of Purpureocillium lavendulum are regulated by nitrogen source and histone H3K14 acetylation.</title>
        <authorList>
            <person name="Tang P."/>
            <person name="Han J."/>
            <person name="Zhang C."/>
            <person name="Tang P."/>
            <person name="Qi F."/>
            <person name="Zhang K."/>
            <person name="Liang L."/>
        </authorList>
    </citation>
    <scope>NUCLEOTIDE SEQUENCE</scope>
    <source>
        <strain evidence="9">YMF1.00683</strain>
    </source>
</reference>
<keyword evidence="6" id="KW-0539">Nucleus</keyword>
<dbReference type="InterPro" id="IPR007219">
    <property type="entry name" value="XnlR_reg_dom"/>
</dbReference>
<evidence type="ECO:0000256" key="4">
    <source>
        <dbReference type="ARBA" id="ARBA00023125"/>
    </source>
</evidence>
<keyword evidence="3" id="KW-0805">Transcription regulation</keyword>
<evidence type="ECO:0000256" key="5">
    <source>
        <dbReference type="ARBA" id="ARBA00023163"/>
    </source>
</evidence>
<evidence type="ECO:0000256" key="3">
    <source>
        <dbReference type="ARBA" id="ARBA00023015"/>
    </source>
</evidence>
<proteinExistence type="predicted"/>
<evidence type="ECO:0000313" key="9">
    <source>
        <dbReference type="EMBL" id="KAJ6438335.1"/>
    </source>
</evidence>
<evidence type="ECO:0000256" key="1">
    <source>
        <dbReference type="ARBA" id="ARBA00022723"/>
    </source>
</evidence>
<feature type="region of interest" description="Disordered" evidence="7">
    <location>
        <begin position="196"/>
        <end position="217"/>
    </location>
</feature>
<gene>
    <name evidence="9" type="ORF">O9K51_08927</name>
</gene>
<dbReference type="GO" id="GO:0006351">
    <property type="term" value="P:DNA-templated transcription"/>
    <property type="evidence" value="ECO:0007669"/>
    <property type="project" value="InterPro"/>
</dbReference>
<keyword evidence="4" id="KW-0238">DNA-binding</keyword>
<keyword evidence="5" id="KW-0804">Transcription</keyword>
<keyword evidence="2" id="KW-0862">Zinc</keyword>
<comment type="caution">
    <text evidence="9">The sequence shown here is derived from an EMBL/GenBank/DDBJ whole genome shotgun (WGS) entry which is preliminary data.</text>
</comment>
<dbReference type="GO" id="GO:0003677">
    <property type="term" value="F:DNA binding"/>
    <property type="evidence" value="ECO:0007669"/>
    <property type="project" value="UniProtKB-KW"/>
</dbReference>
<feature type="domain" description="Xylanolytic transcriptional activator regulatory" evidence="8">
    <location>
        <begin position="359"/>
        <end position="581"/>
    </location>
</feature>
<dbReference type="GO" id="GO:0008270">
    <property type="term" value="F:zinc ion binding"/>
    <property type="evidence" value="ECO:0007669"/>
    <property type="project" value="InterPro"/>
</dbReference>
<evidence type="ECO:0000256" key="2">
    <source>
        <dbReference type="ARBA" id="ARBA00022833"/>
    </source>
</evidence>
<evidence type="ECO:0000313" key="10">
    <source>
        <dbReference type="Proteomes" id="UP001163105"/>
    </source>
</evidence>
<evidence type="ECO:0000259" key="8">
    <source>
        <dbReference type="Pfam" id="PF04082"/>
    </source>
</evidence>
<evidence type="ECO:0000256" key="6">
    <source>
        <dbReference type="ARBA" id="ARBA00023242"/>
    </source>
</evidence>
<dbReference type="PANTHER" id="PTHR31313">
    <property type="entry name" value="TY1 ENHANCER ACTIVATOR"/>
    <property type="match status" value="1"/>
</dbReference>
<keyword evidence="1" id="KW-0479">Metal-binding</keyword>
<accession>A0AB34FHC7</accession>